<keyword evidence="3" id="KW-1185">Reference proteome</keyword>
<comment type="cofactor">
    <cofactor evidence="1">
        <name>Zn(2+)</name>
        <dbReference type="ChEBI" id="CHEBI:29105"/>
    </cofactor>
</comment>
<keyword evidence="2" id="KW-0645">Protease</keyword>
<name>A0A0M0JIH7_9EUKA</name>
<evidence type="ECO:0000313" key="2">
    <source>
        <dbReference type="EMBL" id="KOO26132.1"/>
    </source>
</evidence>
<dbReference type="SUPFAM" id="SSF53187">
    <property type="entry name" value="Zn-dependent exopeptidases"/>
    <property type="match status" value="1"/>
</dbReference>
<gene>
    <name evidence="2" type="ORF">Ctob_001348</name>
</gene>
<dbReference type="Gene3D" id="3.40.630.10">
    <property type="entry name" value="Zn peptidases"/>
    <property type="match status" value="1"/>
</dbReference>
<dbReference type="OrthoDB" id="10253041at2759"/>
<evidence type="ECO:0000313" key="3">
    <source>
        <dbReference type="Proteomes" id="UP000037460"/>
    </source>
</evidence>
<sequence>MDAELAEAAAMSAAARLPIESPSNVYYHRELLTRSVDGRRIDLLTISSKRGFAERPQFQPSQWYEPALEPAMLPEIERGVKAWWEGLPPPPRARSFPNKKFGANLNRCYNFASLERQPSIFAATAVLKSLHARRLLECYIDCHAHAGKRGCFLYGNRMAPTDQRHLDGPLYTFLLALNTRFVDTDQCVFYEGASGHAGSGREAVYAATGLAHVFTLECNYNDGKRVNTLPSRYEAAVKDARCLSPPPPPLHPHARYGPSTWREVGKGLALAMLDFAGANPASRLGPPSELGRALNAYKGSLPAWLKAHTISNTGGHDSDDEEKATASCR</sequence>
<dbReference type="Proteomes" id="UP000037460">
    <property type="component" value="Unassembled WGS sequence"/>
</dbReference>
<dbReference type="PANTHER" id="PTHR12756:SF12">
    <property type="entry name" value="CYTOSOLIC CARBOXYPEPTIDASE-LIKE PROTEIN 5"/>
    <property type="match status" value="1"/>
</dbReference>
<keyword evidence="2" id="KW-0378">Hydrolase</keyword>
<proteinExistence type="predicted"/>
<keyword evidence="2" id="KW-0121">Carboxypeptidase</keyword>
<protein>
    <submittedName>
        <fullName evidence="2">Zinc carboxypeptidase</fullName>
    </submittedName>
</protein>
<dbReference type="GO" id="GO:0004180">
    <property type="term" value="F:carboxypeptidase activity"/>
    <property type="evidence" value="ECO:0007669"/>
    <property type="project" value="UniProtKB-KW"/>
</dbReference>
<dbReference type="EMBL" id="JWZX01002887">
    <property type="protein sequence ID" value="KOO26132.1"/>
    <property type="molecule type" value="Genomic_DNA"/>
</dbReference>
<dbReference type="PANTHER" id="PTHR12756">
    <property type="entry name" value="CYTOSOLIC CARBOXYPEPTIDASE"/>
    <property type="match status" value="1"/>
</dbReference>
<evidence type="ECO:0000256" key="1">
    <source>
        <dbReference type="ARBA" id="ARBA00001947"/>
    </source>
</evidence>
<comment type="caution">
    <text evidence="2">The sequence shown here is derived from an EMBL/GenBank/DDBJ whole genome shotgun (WGS) entry which is preliminary data.</text>
</comment>
<accession>A0A0M0JIH7</accession>
<dbReference type="AlphaFoldDB" id="A0A0M0JIH7"/>
<reference evidence="3" key="1">
    <citation type="journal article" date="2015" name="PLoS Genet.">
        <title>Genome Sequence and Transcriptome Analyses of Chrysochromulina tobin: Metabolic Tools for Enhanced Algal Fitness in the Prominent Order Prymnesiales (Haptophyceae).</title>
        <authorList>
            <person name="Hovde B.T."/>
            <person name="Deodato C.R."/>
            <person name="Hunsperger H.M."/>
            <person name="Ryken S.A."/>
            <person name="Yost W."/>
            <person name="Jha R.K."/>
            <person name="Patterson J."/>
            <person name="Monnat R.J. Jr."/>
            <person name="Barlow S.B."/>
            <person name="Starkenburg S.R."/>
            <person name="Cattolico R.A."/>
        </authorList>
    </citation>
    <scope>NUCLEOTIDE SEQUENCE</scope>
    <source>
        <strain evidence="3">CCMP291</strain>
    </source>
</reference>
<dbReference type="InterPro" id="IPR050821">
    <property type="entry name" value="Cytosolic_carboxypeptidase"/>
</dbReference>
<organism evidence="2 3">
    <name type="scientific">Chrysochromulina tobinii</name>
    <dbReference type="NCBI Taxonomy" id="1460289"/>
    <lineage>
        <taxon>Eukaryota</taxon>
        <taxon>Haptista</taxon>
        <taxon>Haptophyta</taxon>
        <taxon>Prymnesiophyceae</taxon>
        <taxon>Prymnesiales</taxon>
        <taxon>Chrysochromulinaceae</taxon>
        <taxon>Chrysochromulina</taxon>
    </lineage>
</organism>